<dbReference type="InterPro" id="IPR029045">
    <property type="entry name" value="ClpP/crotonase-like_dom_sf"/>
</dbReference>
<comment type="similarity">
    <text evidence="1">Belongs to the peptidase S49 family.</text>
</comment>
<dbReference type="Proteomes" id="UP000673975">
    <property type="component" value="Unassembled WGS sequence"/>
</dbReference>
<evidence type="ECO:0000313" key="7">
    <source>
        <dbReference type="EMBL" id="MBP3192135.1"/>
    </source>
</evidence>
<evidence type="ECO:0000256" key="4">
    <source>
        <dbReference type="ARBA" id="ARBA00022825"/>
    </source>
</evidence>
<feature type="domain" description="Peptidase S49" evidence="6">
    <location>
        <begin position="605"/>
        <end position="766"/>
    </location>
</feature>
<dbReference type="AlphaFoldDB" id="A0A8J7RJV4"/>
<keyword evidence="8" id="KW-1185">Reference proteome</keyword>
<keyword evidence="3" id="KW-0378">Hydrolase</keyword>
<dbReference type="RefSeq" id="WP_210511030.1">
    <property type="nucleotide sequence ID" value="NZ_JAFIDN010000003.1"/>
</dbReference>
<protein>
    <submittedName>
        <fullName evidence="7">S49 family peptidase</fullName>
    </submittedName>
</protein>
<gene>
    <name evidence="7" type="ORF">NATSA_05615</name>
</gene>
<evidence type="ECO:0000256" key="1">
    <source>
        <dbReference type="ARBA" id="ARBA00008683"/>
    </source>
</evidence>
<dbReference type="SUPFAM" id="SSF52096">
    <property type="entry name" value="ClpP/crotonase"/>
    <property type="match status" value="2"/>
</dbReference>
<keyword evidence="5" id="KW-0732">Signal</keyword>
<feature type="signal peptide" evidence="5">
    <location>
        <begin position="1"/>
        <end position="25"/>
    </location>
</feature>
<dbReference type="EMBL" id="JAFIDN010000003">
    <property type="protein sequence ID" value="MBP3192135.1"/>
    <property type="molecule type" value="Genomic_DNA"/>
</dbReference>
<sequence length="839" mass="92823">MRPLFAAVFFITVFALSAGFSAATAQNNSGNSESEPIQEVTVPEIGFERYHERNEFLMASPGAIRFGLYGYDNPAMLQHIHDPDFALHWTSDDFVGESSRFGAFLGTPGSSFSFVRNDLFGQEYRDYRVALGGGTDAASAGFAINWYRGDTDMLDLSTNVTFGTLFRPASRLSVGLTGTTTFDTEYSEAVADVAIRPLGTPLLTVFGDFAIDQDFRSISDGRWSAGAAFELMPGLRFTGRYIDDLGITAGIQFSLGRTGVSYQSHMDTDGNHRYNSYSIRAGALDRNIFDSYFRKNRNYVDIDARGSLPYQTFRFFDERKTYLKTLDQIHEAAKDPSVSGVVINTKRLSLDHAKSWEMRKALQDLRDSGKKVVVYIERGGMNTLHLASVADHVVMDPMGGLTIPGFVMGTTYIADLLESVGIGVDEFREMDYKSAFEALSRTEMSEADREQRERILDGMYDLVRTDVTSGRDITDEDFDALIDGGIALSPRDLLDAGIVDVLARDTDIDDIINELEGRRQDRIKPGQLYAYNKPRDDQWGPTNKIAVLYAEGPTMNETGIRARKLSEAIRDARRDRSVKAVVLRADSPGGDALASDLVAEEIRKTSEEKPVIVSMGAVAASGGYWISMYADTIVAAPNTITGSIGVIGGWLWDDGMSDHLRLHTDHVQRGKSADLGFGPTLPLVGLSLPNRPLADDEREALVGRMTGLYDQFIQKVADGRNAEFDEIKDVSAGRVWTGADAMERKLVDEMGSLYTAIEIAMEKAGLTADDKIEFVEGPDALPFSLGLLFRGVFGSEAPEVERKDPAREYLELMIENNATPLVIMPFEYFSWMYYLNPPQ</sequence>
<dbReference type="PANTHER" id="PTHR33209:SF1">
    <property type="entry name" value="PEPTIDASE S49 DOMAIN-CONTAINING PROTEIN"/>
    <property type="match status" value="1"/>
</dbReference>
<dbReference type="CDD" id="cd07023">
    <property type="entry name" value="S49_Sppa_N_C"/>
    <property type="match status" value="1"/>
</dbReference>
<reference evidence="7" key="1">
    <citation type="submission" date="2021-02" db="EMBL/GenBank/DDBJ databases">
        <title>Natronogracilivirga saccharolytica gen. nov. sp. nov. a new anaerobic, haloalkiliphilic carbohydrate-fermenting bacterium from soda lake and proposing of Cyclonatronumiaceae fam. nov. in the phylum Balneolaeota.</title>
        <authorList>
            <person name="Zhilina T.N."/>
            <person name="Sorokin D.Y."/>
            <person name="Zavarzina D.G."/>
            <person name="Toshchakov S.V."/>
            <person name="Kublanov I.V."/>
        </authorList>
    </citation>
    <scope>NUCLEOTIDE SEQUENCE</scope>
    <source>
        <strain evidence="7">Z-1702</strain>
    </source>
</reference>
<evidence type="ECO:0000256" key="3">
    <source>
        <dbReference type="ARBA" id="ARBA00022801"/>
    </source>
</evidence>
<dbReference type="GO" id="GO:0008236">
    <property type="term" value="F:serine-type peptidase activity"/>
    <property type="evidence" value="ECO:0007669"/>
    <property type="project" value="UniProtKB-KW"/>
</dbReference>
<dbReference type="CDD" id="cd07018">
    <property type="entry name" value="S49_SppA_67K_type"/>
    <property type="match status" value="1"/>
</dbReference>
<dbReference type="Gene3D" id="3.90.226.10">
    <property type="entry name" value="2-enoyl-CoA Hydratase, Chain A, domain 1"/>
    <property type="match status" value="3"/>
</dbReference>
<feature type="domain" description="Peptidase S49" evidence="6">
    <location>
        <begin position="365"/>
        <end position="507"/>
    </location>
</feature>
<dbReference type="InterPro" id="IPR002142">
    <property type="entry name" value="Peptidase_S49"/>
</dbReference>
<proteinExistence type="inferred from homology"/>
<comment type="caution">
    <text evidence="7">The sequence shown here is derived from an EMBL/GenBank/DDBJ whole genome shotgun (WGS) entry which is preliminary data.</text>
</comment>
<accession>A0A8J7RJV4</accession>
<feature type="chain" id="PRO_5035276453" evidence="5">
    <location>
        <begin position="26"/>
        <end position="839"/>
    </location>
</feature>
<organism evidence="7 8">
    <name type="scientific">Natronogracilivirga saccharolytica</name>
    <dbReference type="NCBI Taxonomy" id="2812953"/>
    <lineage>
        <taxon>Bacteria</taxon>
        <taxon>Pseudomonadati</taxon>
        <taxon>Balneolota</taxon>
        <taxon>Balneolia</taxon>
        <taxon>Balneolales</taxon>
        <taxon>Cyclonatronaceae</taxon>
        <taxon>Natronogracilivirga</taxon>
    </lineage>
</organism>
<evidence type="ECO:0000256" key="5">
    <source>
        <dbReference type="SAM" id="SignalP"/>
    </source>
</evidence>
<keyword evidence="4" id="KW-0720">Serine protease</keyword>
<dbReference type="GO" id="GO:0006508">
    <property type="term" value="P:proteolysis"/>
    <property type="evidence" value="ECO:0007669"/>
    <property type="project" value="UniProtKB-KW"/>
</dbReference>
<keyword evidence="2" id="KW-0645">Protease</keyword>
<evidence type="ECO:0000256" key="2">
    <source>
        <dbReference type="ARBA" id="ARBA00022670"/>
    </source>
</evidence>
<dbReference type="PANTHER" id="PTHR33209">
    <property type="entry name" value="PROTEASE 4"/>
    <property type="match status" value="1"/>
</dbReference>
<evidence type="ECO:0000259" key="6">
    <source>
        <dbReference type="Pfam" id="PF01343"/>
    </source>
</evidence>
<evidence type="ECO:0000313" key="8">
    <source>
        <dbReference type="Proteomes" id="UP000673975"/>
    </source>
</evidence>
<dbReference type="Pfam" id="PF01343">
    <property type="entry name" value="Peptidase_S49"/>
    <property type="match status" value="2"/>
</dbReference>
<dbReference type="InterPro" id="IPR047272">
    <property type="entry name" value="S49_SppA_C"/>
</dbReference>
<dbReference type="InterPro" id="IPR047217">
    <property type="entry name" value="S49_SppA_67K_type_N"/>
</dbReference>
<name>A0A8J7RJV4_9BACT</name>